<feature type="non-terminal residue" evidence="1">
    <location>
        <position position="70"/>
    </location>
</feature>
<feature type="non-terminal residue" evidence="1">
    <location>
        <position position="1"/>
    </location>
</feature>
<sequence>EKKNIIFNTNTTNFWRSFQSRIKNEFKEKLDSISKKIIKLVSKKHNISVKNEANFNLLFATIPENLNGLK</sequence>
<dbReference type="AlphaFoldDB" id="A0A9N9JJY5"/>
<name>A0A9N9JJY5_9GLOM</name>
<gene>
    <name evidence="1" type="ORF">RFULGI_LOCUS16126</name>
</gene>
<keyword evidence="2" id="KW-1185">Reference proteome</keyword>
<dbReference type="EMBL" id="CAJVPZ010055498">
    <property type="protein sequence ID" value="CAG8784600.1"/>
    <property type="molecule type" value="Genomic_DNA"/>
</dbReference>
<protein>
    <submittedName>
        <fullName evidence="1">18166_t:CDS:1</fullName>
    </submittedName>
</protein>
<organism evidence="1 2">
    <name type="scientific">Racocetra fulgida</name>
    <dbReference type="NCBI Taxonomy" id="60492"/>
    <lineage>
        <taxon>Eukaryota</taxon>
        <taxon>Fungi</taxon>
        <taxon>Fungi incertae sedis</taxon>
        <taxon>Mucoromycota</taxon>
        <taxon>Glomeromycotina</taxon>
        <taxon>Glomeromycetes</taxon>
        <taxon>Diversisporales</taxon>
        <taxon>Gigasporaceae</taxon>
        <taxon>Racocetra</taxon>
    </lineage>
</organism>
<evidence type="ECO:0000313" key="1">
    <source>
        <dbReference type="EMBL" id="CAG8784600.1"/>
    </source>
</evidence>
<accession>A0A9N9JJY5</accession>
<reference evidence="1" key="1">
    <citation type="submission" date="2021-06" db="EMBL/GenBank/DDBJ databases">
        <authorList>
            <person name="Kallberg Y."/>
            <person name="Tangrot J."/>
            <person name="Rosling A."/>
        </authorList>
    </citation>
    <scope>NUCLEOTIDE SEQUENCE</scope>
    <source>
        <strain evidence="1">IN212</strain>
    </source>
</reference>
<dbReference type="Proteomes" id="UP000789396">
    <property type="component" value="Unassembled WGS sequence"/>
</dbReference>
<comment type="caution">
    <text evidence="1">The sequence shown here is derived from an EMBL/GenBank/DDBJ whole genome shotgun (WGS) entry which is preliminary data.</text>
</comment>
<evidence type="ECO:0000313" key="2">
    <source>
        <dbReference type="Proteomes" id="UP000789396"/>
    </source>
</evidence>
<proteinExistence type="predicted"/>